<feature type="domain" description="HTH tetR-type" evidence="4">
    <location>
        <begin position="2"/>
        <end position="62"/>
    </location>
</feature>
<evidence type="ECO:0000259" key="4">
    <source>
        <dbReference type="PROSITE" id="PS50977"/>
    </source>
</evidence>
<dbReference type="InterPro" id="IPR001647">
    <property type="entry name" value="HTH_TetR"/>
</dbReference>
<dbReference type="EMBL" id="CP144921">
    <property type="protein sequence ID" value="WWA29283.1"/>
    <property type="molecule type" value="Genomic_DNA"/>
</dbReference>
<dbReference type="InterPro" id="IPR036271">
    <property type="entry name" value="Tet_transcr_reg_TetR-rel_C_sf"/>
</dbReference>
<dbReference type="Gene3D" id="1.10.10.60">
    <property type="entry name" value="Homeodomain-like"/>
    <property type="match status" value="1"/>
</dbReference>
<dbReference type="RefSeq" id="WP_338464944.1">
    <property type="nucleotide sequence ID" value="NZ_CP144921.1"/>
</dbReference>
<dbReference type="SUPFAM" id="SSF48498">
    <property type="entry name" value="Tetracyclin repressor-like, C-terminal domain"/>
    <property type="match status" value="1"/>
</dbReference>
<accession>A0ABZ2CW11</accession>
<dbReference type="InterPro" id="IPR050624">
    <property type="entry name" value="HTH-type_Tx_Regulator"/>
</dbReference>
<gene>
    <name evidence="5" type="ORF">V5G21_16420</name>
</gene>
<dbReference type="PANTHER" id="PTHR43479:SF11">
    <property type="entry name" value="ACREF_ENVCD OPERON REPRESSOR-RELATED"/>
    <property type="match status" value="1"/>
</dbReference>
<sequence length="193" mass="22919">MSEQKKKIISAARKLFQTKGFSETSMNQIIEAAQSSKGNLYHHFKNKENLFVYILEEDANQWLKDWKIEAEKKQNNSNHILYTLSEFVAKSSINLYYHKATEEFYLSAFKSDEVMKKIKDIDKLYLDFFVDIIKQCQTSKQINQNEDPSVLGYFLMSLLFISSDYKHYYDDFEENENNFHKKAIDIFLNGVRR</sequence>
<dbReference type="PANTHER" id="PTHR43479">
    <property type="entry name" value="ACREF/ENVCD OPERON REPRESSOR-RELATED"/>
    <property type="match status" value="1"/>
</dbReference>
<dbReference type="Gene3D" id="1.10.357.10">
    <property type="entry name" value="Tetracycline Repressor, domain 2"/>
    <property type="match status" value="1"/>
</dbReference>
<organism evidence="5 6">
    <name type="scientific">Shouchella rhizosphaerae</name>
    <dbReference type="NCBI Taxonomy" id="866786"/>
    <lineage>
        <taxon>Bacteria</taxon>
        <taxon>Bacillati</taxon>
        <taxon>Bacillota</taxon>
        <taxon>Bacilli</taxon>
        <taxon>Bacillales</taxon>
        <taxon>Bacillaceae</taxon>
        <taxon>Shouchella</taxon>
    </lineage>
</organism>
<dbReference type="PRINTS" id="PR00455">
    <property type="entry name" value="HTHTETR"/>
</dbReference>
<dbReference type="PROSITE" id="PS01081">
    <property type="entry name" value="HTH_TETR_1"/>
    <property type="match status" value="1"/>
</dbReference>
<evidence type="ECO:0000313" key="5">
    <source>
        <dbReference type="EMBL" id="WWA29283.1"/>
    </source>
</evidence>
<dbReference type="PROSITE" id="PS50977">
    <property type="entry name" value="HTH_TETR_2"/>
    <property type="match status" value="1"/>
</dbReference>
<dbReference type="InterPro" id="IPR009057">
    <property type="entry name" value="Homeodomain-like_sf"/>
</dbReference>
<reference evidence="5 6" key="1">
    <citation type="submission" date="2024-01" db="EMBL/GenBank/DDBJ databases">
        <title>Culturomics analysis of mouse respiratory tract.</title>
        <authorList>
            <person name="Phillips A.M."/>
            <person name="Collette N.M."/>
            <person name="Mageeney C.M."/>
            <person name="Sinha A."/>
            <person name="Hern K.E."/>
            <person name="Arkin A.P."/>
            <person name="Williams K.P."/>
            <person name="Branda S."/>
        </authorList>
    </citation>
    <scope>NUCLEOTIDE SEQUENCE [LARGE SCALE GENOMIC DNA]</scope>
    <source>
        <strain evidence="5 6">CP20</strain>
    </source>
</reference>
<keyword evidence="2 3" id="KW-0238">DNA-binding</keyword>
<protein>
    <submittedName>
        <fullName evidence="5">TetR/AcrR family transcriptional regulator</fullName>
    </submittedName>
</protein>
<name>A0ABZ2CW11_9BACI</name>
<keyword evidence="1" id="KW-0678">Repressor</keyword>
<evidence type="ECO:0000256" key="1">
    <source>
        <dbReference type="ARBA" id="ARBA00022491"/>
    </source>
</evidence>
<keyword evidence="6" id="KW-1185">Reference proteome</keyword>
<dbReference type="InterPro" id="IPR013571">
    <property type="entry name" value="Tscrpt_reg_QacR_C"/>
</dbReference>
<evidence type="ECO:0000256" key="3">
    <source>
        <dbReference type="PROSITE-ProRule" id="PRU00335"/>
    </source>
</evidence>
<proteinExistence type="predicted"/>
<dbReference type="InterPro" id="IPR023772">
    <property type="entry name" value="DNA-bd_HTH_TetR-type_CS"/>
</dbReference>
<dbReference type="Pfam" id="PF00440">
    <property type="entry name" value="TetR_N"/>
    <property type="match status" value="1"/>
</dbReference>
<evidence type="ECO:0000256" key="2">
    <source>
        <dbReference type="ARBA" id="ARBA00023125"/>
    </source>
</evidence>
<feature type="DNA-binding region" description="H-T-H motif" evidence="3">
    <location>
        <begin position="25"/>
        <end position="44"/>
    </location>
</feature>
<dbReference type="SUPFAM" id="SSF46689">
    <property type="entry name" value="Homeodomain-like"/>
    <property type="match status" value="1"/>
</dbReference>
<dbReference type="Pfam" id="PF08360">
    <property type="entry name" value="TetR_C_5"/>
    <property type="match status" value="1"/>
</dbReference>
<evidence type="ECO:0000313" key="6">
    <source>
        <dbReference type="Proteomes" id="UP001341136"/>
    </source>
</evidence>
<dbReference type="Proteomes" id="UP001341136">
    <property type="component" value="Chromosome"/>
</dbReference>